<evidence type="ECO:0000313" key="1">
    <source>
        <dbReference type="EMBL" id="MFD0782477.1"/>
    </source>
</evidence>
<gene>
    <name evidence="1" type="ORF">ACFQZ8_00840</name>
</gene>
<comment type="caution">
    <text evidence="1">The sequence shown here is derived from an EMBL/GenBank/DDBJ whole genome shotgun (WGS) entry which is preliminary data.</text>
</comment>
<organism evidence="1 2">
    <name type="scientific">Micromonospora azadirachtae</name>
    <dbReference type="NCBI Taxonomy" id="1970735"/>
    <lineage>
        <taxon>Bacteria</taxon>
        <taxon>Bacillati</taxon>
        <taxon>Actinomycetota</taxon>
        <taxon>Actinomycetes</taxon>
        <taxon>Micromonosporales</taxon>
        <taxon>Micromonosporaceae</taxon>
        <taxon>Micromonospora</taxon>
    </lineage>
</organism>
<keyword evidence="2" id="KW-1185">Reference proteome</keyword>
<dbReference type="EMBL" id="JBHTHM010000009">
    <property type="protein sequence ID" value="MFD0782477.1"/>
    <property type="molecule type" value="Genomic_DNA"/>
</dbReference>
<protein>
    <submittedName>
        <fullName evidence="1">Uncharacterized protein</fullName>
    </submittedName>
</protein>
<proteinExistence type="predicted"/>
<accession>A0ABW2ZV43</accession>
<evidence type="ECO:0000313" key="2">
    <source>
        <dbReference type="Proteomes" id="UP001597053"/>
    </source>
</evidence>
<reference evidence="2" key="1">
    <citation type="journal article" date="2019" name="Int. J. Syst. Evol. Microbiol.">
        <title>The Global Catalogue of Microorganisms (GCM) 10K type strain sequencing project: providing services to taxonomists for standard genome sequencing and annotation.</title>
        <authorList>
            <consortium name="The Broad Institute Genomics Platform"/>
            <consortium name="The Broad Institute Genome Sequencing Center for Infectious Disease"/>
            <person name="Wu L."/>
            <person name="Ma J."/>
        </authorList>
    </citation>
    <scope>NUCLEOTIDE SEQUENCE [LARGE SCALE GENOMIC DNA]</scope>
    <source>
        <strain evidence="2">JCM 32148</strain>
    </source>
</reference>
<name>A0ABW2ZV43_9ACTN</name>
<sequence length="354" mass="39078">MTGYLDEHMSPQRLAQVVADRLDAEESPVAGYWYEVRGDRDKYADDLRRLLVGTAVVVLVVREIVFDNPNAVQSEFVDLIDKHRDEFEQVLSELPEYPPAVAVVLLTRRVPAVPQVASPAIMPGWFPRVGGTIVPIYLRDLTWTGSSAIDCSESAIPQICAGLFTLDDALLERLTSVHAAEPATADAFWVHVRFDDKYDFSDFLSRSRRFRATVRNKQAFRPNARSGTTVVARLWKVVQRTSPETLGRIGADLATALRLTDPLGHDWHQAFASVLGRPANRPPAPGVAFASSVLRTVAASAQFVTVAAHADDYDAYPVALLRSTSLDLLTAMRDATSLLQTLDLPDDLTRGRAR</sequence>
<dbReference type="Proteomes" id="UP001597053">
    <property type="component" value="Unassembled WGS sequence"/>
</dbReference>